<dbReference type="InterPro" id="IPR050416">
    <property type="entry name" value="FAD-linked_Oxidoreductase"/>
</dbReference>
<evidence type="ECO:0000313" key="7">
    <source>
        <dbReference type="EMBL" id="CAB3781850.1"/>
    </source>
</evidence>
<protein>
    <submittedName>
        <fullName evidence="7">6-hydroxy-D-nicotine oxidase</fullName>
        <ecNumber evidence="7">1.5.3.6</ecNumber>
    </submittedName>
</protein>
<gene>
    <name evidence="7" type="ORF">LMG28138_01365</name>
</gene>
<dbReference type="Pfam" id="PF01565">
    <property type="entry name" value="FAD_binding_4"/>
    <property type="match status" value="1"/>
</dbReference>
<comment type="similarity">
    <text evidence="2">Belongs to the oxygen-dependent FAD-linked oxidoreductase family.</text>
</comment>
<dbReference type="PANTHER" id="PTHR42973:SF39">
    <property type="entry name" value="FAD-BINDING PCMH-TYPE DOMAIN-CONTAINING PROTEIN"/>
    <property type="match status" value="1"/>
</dbReference>
<organism evidence="7 8">
    <name type="scientific">Pararobbsia alpina</name>
    <dbReference type="NCBI Taxonomy" id="621374"/>
    <lineage>
        <taxon>Bacteria</taxon>
        <taxon>Pseudomonadati</taxon>
        <taxon>Pseudomonadota</taxon>
        <taxon>Betaproteobacteria</taxon>
        <taxon>Burkholderiales</taxon>
        <taxon>Burkholderiaceae</taxon>
        <taxon>Pararobbsia</taxon>
    </lineage>
</organism>
<evidence type="ECO:0000256" key="5">
    <source>
        <dbReference type="ARBA" id="ARBA00023002"/>
    </source>
</evidence>
<evidence type="ECO:0000256" key="4">
    <source>
        <dbReference type="ARBA" id="ARBA00022827"/>
    </source>
</evidence>
<feature type="domain" description="FAD-binding PCMH-type" evidence="6">
    <location>
        <begin position="53"/>
        <end position="224"/>
    </location>
</feature>
<dbReference type="RefSeq" id="WP_175103986.1">
    <property type="nucleotide sequence ID" value="NZ_CADIKM010000004.1"/>
</dbReference>
<keyword evidence="4" id="KW-0274">FAD</keyword>
<dbReference type="InterPro" id="IPR016169">
    <property type="entry name" value="FAD-bd_PCMH_sub2"/>
</dbReference>
<dbReference type="Gene3D" id="3.40.462.20">
    <property type="match status" value="1"/>
</dbReference>
<dbReference type="Proteomes" id="UP000494115">
    <property type="component" value="Unassembled WGS sequence"/>
</dbReference>
<evidence type="ECO:0000256" key="3">
    <source>
        <dbReference type="ARBA" id="ARBA00022630"/>
    </source>
</evidence>
<evidence type="ECO:0000259" key="6">
    <source>
        <dbReference type="PROSITE" id="PS51387"/>
    </source>
</evidence>
<dbReference type="InterPro" id="IPR016167">
    <property type="entry name" value="FAD-bd_PCMH_sub1"/>
</dbReference>
<dbReference type="EMBL" id="CADIKM010000004">
    <property type="protein sequence ID" value="CAB3781850.1"/>
    <property type="molecule type" value="Genomic_DNA"/>
</dbReference>
<comment type="cofactor">
    <cofactor evidence="1">
        <name>FAD</name>
        <dbReference type="ChEBI" id="CHEBI:57692"/>
    </cofactor>
</comment>
<evidence type="ECO:0000256" key="1">
    <source>
        <dbReference type="ARBA" id="ARBA00001974"/>
    </source>
</evidence>
<dbReference type="Gene3D" id="3.30.465.10">
    <property type="match status" value="1"/>
</dbReference>
<dbReference type="GO" id="GO:0018530">
    <property type="term" value="F:(R)-6-hydroxynicotine oxidase activity"/>
    <property type="evidence" value="ECO:0007669"/>
    <property type="project" value="UniProtKB-EC"/>
</dbReference>
<evidence type="ECO:0000313" key="8">
    <source>
        <dbReference type="Proteomes" id="UP000494115"/>
    </source>
</evidence>
<evidence type="ECO:0000256" key="2">
    <source>
        <dbReference type="ARBA" id="ARBA00005466"/>
    </source>
</evidence>
<dbReference type="GO" id="GO:0071949">
    <property type="term" value="F:FAD binding"/>
    <property type="evidence" value="ECO:0007669"/>
    <property type="project" value="InterPro"/>
</dbReference>
<name>A0A6S7B774_9BURK</name>
<dbReference type="PROSITE" id="PS00862">
    <property type="entry name" value="OX2_COVAL_FAD"/>
    <property type="match status" value="1"/>
</dbReference>
<proteinExistence type="inferred from homology"/>
<dbReference type="EC" id="1.5.3.6" evidence="7"/>
<dbReference type="SUPFAM" id="SSF56176">
    <property type="entry name" value="FAD-binding/transporter-associated domain-like"/>
    <property type="match status" value="1"/>
</dbReference>
<accession>A0A6S7B774</accession>
<dbReference type="PANTHER" id="PTHR42973">
    <property type="entry name" value="BINDING OXIDOREDUCTASE, PUTATIVE (AFU_ORTHOLOGUE AFUA_1G17690)-RELATED"/>
    <property type="match status" value="1"/>
</dbReference>
<dbReference type="Gene3D" id="3.30.43.10">
    <property type="entry name" value="Uridine Diphospho-n-acetylenolpyruvylglucosamine Reductase, domain 2"/>
    <property type="match status" value="1"/>
</dbReference>
<dbReference type="InterPro" id="IPR016166">
    <property type="entry name" value="FAD-bd_PCMH"/>
</dbReference>
<dbReference type="Pfam" id="PF08031">
    <property type="entry name" value="BBE"/>
    <property type="match status" value="1"/>
</dbReference>
<sequence>MGSVTNEATDALKAKASVTNEAIDALKAKIRGAVLKPKDPGFDEARRVWNATIDRRPAVIVRCAGTADVIAAVAFARDNGLLLAVRGGGHNIAGSGVCNDGLVVDLSQMKSVRINPATKRAFVEPGATLADFDHEAQAFGLATPLGINSTTGVAGLTLGGGFGWISRKFGTTVDNLVSAEIITADGNWLRVSAAGEHADLFWAIRGGGGNFGVVTLFEFQLHSVGPEIVGGLVVYPLEQAKDVLGKYRELTANMSDDMTVWVVMRPAPPLPFLPAEVHGKPVIVLAACYVGPAEGATRAIEPLRHCGTPYGEHLGPMPFVAWQKAFDPLLTPGQRNYWKSHNFIDLKDGLFDVLIRFAGMLPSPQTEIFIGQMGGQTNRVAADATAYSNRDSNFIMNLHGRWTDASDDDKCTAWARQLFDAATPFAQGSVYVNFLTQDEGDRVKAAYGPNYERLARVKTQYDPQNLFRHNQNIRPSA</sequence>
<keyword evidence="8" id="KW-1185">Reference proteome</keyword>
<dbReference type="PROSITE" id="PS51387">
    <property type="entry name" value="FAD_PCMH"/>
    <property type="match status" value="1"/>
</dbReference>
<dbReference type="InterPro" id="IPR012951">
    <property type="entry name" value="BBE"/>
</dbReference>
<dbReference type="InterPro" id="IPR006094">
    <property type="entry name" value="Oxid_FAD_bind_N"/>
</dbReference>
<keyword evidence="3" id="KW-0285">Flavoprotein</keyword>
<reference evidence="7 8" key="1">
    <citation type="submission" date="2020-04" db="EMBL/GenBank/DDBJ databases">
        <authorList>
            <person name="De Canck E."/>
        </authorList>
    </citation>
    <scope>NUCLEOTIDE SEQUENCE [LARGE SCALE GENOMIC DNA]</scope>
    <source>
        <strain evidence="7 8">LMG 28138</strain>
    </source>
</reference>
<dbReference type="InterPro" id="IPR036318">
    <property type="entry name" value="FAD-bd_PCMH-like_sf"/>
</dbReference>
<dbReference type="AlphaFoldDB" id="A0A6S7B774"/>
<dbReference type="InterPro" id="IPR006093">
    <property type="entry name" value="Oxy_OxRdtase_FAD_BS"/>
</dbReference>
<keyword evidence="5 7" id="KW-0560">Oxidoreductase</keyword>